<reference evidence="1 2" key="1">
    <citation type="journal article" date="2015" name="Genome Biol.">
        <title>Comparative genomics of Steinernema reveals deeply conserved gene regulatory networks.</title>
        <authorList>
            <person name="Dillman A.R."/>
            <person name="Macchietto M."/>
            <person name="Porter C.F."/>
            <person name="Rogers A."/>
            <person name="Williams B."/>
            <person name="Antoshechkin I."/>
            <person name="Lee M.M."/>
            <person name="Goodwin Z."/>
            <person name="Lu X."/>
            <person name="Lewis E.E."/>
            <person name="Goodrich-Blair H."/>
            <person name="Stock S.P."/>
            <person name="Adams B.J."/>
            <person name="Sternberg P.W."/>
            <person name="Mortazavi A."/>
        </authorList>
    </citation>
    <scope>NUCLEOTIDE SEQUENCE [LARGE SCALE GENOMIC DNA]</scope>
    <source>
        <strain evidence="1 2">ALL</strain>
    </source>
</reference>
<gene>
    <name evidence="1" type="ORF">L596_025415</name>
</gene>
<proteinExistence type="predicted"/>
<dbReference type="EMBL" id="AZBU02000009">
    <property type="protein sequence ID" value="TKR64946.1"/>
    <property type="molecule type" value="Genomic_DNA"/>
</dbReference>
<dbReference type="OrthoDB" id="527990at2759"/>
<evidence type="ECO:0000313" key="1">
    <source>
        <dbReference type="EMBL" id="TKR64946.1"/>
    </source>
</evidence>
<sequence length="80" mass="8860">MGVNSELRLQCLLAKFKPAGIFAKVAYFGISDGMNVITEGEDHSSYAYFSTTYLLRNEKSELVQKTAISICCISDNTLSR</sequence>
<dbReference type="Proteomes" id="UP000298663">
    <property type="component" value="Unassembled WGS sequence"/>
</dbReference>
<name>A0A4U5M7Q5_STECR</name>
<accession>A0A4U5M7Q5</accession>
<protein>
    <submittedName>
        <fullName evidence="1">Uncharacterized protein</fullName>
    </submittedName>
</protein>
<comment type="caution">
    <text evidence="1">The sequence shown here is derived from an EMBL/GenBank/DDBJ whole genome shotgun (WGS) entry which is preliminary data.</text>
</comment>
<evidence type="ECO:0000313" key="2">
    <source>
        <dbReference type="Proteomes" id="UP000298663"/>
    </source>
</evidence>
<reference evidence="1 2" key="2">
    <citation type="journal article" date="2019" name="G3 (Bethesda)">
        <title>Hybrid Assembly of the Genome of the Entomopathogenic Nematode Steinernema carpocapsae Identifies the X-Chromosome.</title>
        <authorList>
            <person name="Serra L."/>
            <person name="Macchietto M."/>
            <person name="Macias-Munoz A."/>
            <person name="McGill C.J."/>
            <person name="Rodriguez I.M."/>
            <person name="Rodriguez B."/>
            <person name="Murad R."/>
            <person name="Mortazavi A."/>
        </authorList>
    </citation>
    <scope>NUCLEOTIDE SEQUENCE [LARGE SCALE GENOMIC DNA]</scope>
    <source>
        <strain evidence="1 2">ALL</strain>
    </source>
</reference>
<organism evidence="1 2">
    <name type="scientific">Steinernema carpocapsae</name>
    <name type="common">Entomopathogenic nematode</name>
    <dbReference type="NCBI Taxonomy" id="34508"/>
    <lineage>
        <taxon>Eukaryota</taxon>
        <taxon>Metazoa</taxon>
        <taxon>Ecdysozoa</taxon>
        <taxon>Nematoda</taxon>
        <taxon>Chromadorea</taxon>
        <taxon>Rhabditida</taxon>
        <taxon>Tylenchina</taxon>
        <taxon>Panagrolaimomorpha</taxon>
        <taxon>Strongyloidoidea</taxon>
        <taxon>Steinernematidae</taxon>
        <taxon>Steinernema</taxon>
    </lineage>
</organism>
<dbReference type="AlphaFoldDB" id="A0A4U5M7Q5"/>
<keyword evidence="2" id="KW-1185">Reference proteome</keyword>